<dbReference type="Proteomes" id="UP000315017">
    <property type="component" value="Chromosome"/>
</dbReference>
<proteinExistence type="predicted"/>
<accession>A0A517YMX0</accession>
<dbReference type="KEGG" id="aagg:ETAA8_67270"/>
<dbReference type="AlphaFoldDB" id="A0A517YMX0"/>
<sequence>MTRAIRLLADCERMTCDEIDPCQLTDKLTPAKGRCYRPRCAWPYNRPARITGDMLDDLRYPFVLRGSNWS</sequence>
<organism evidence="1 2">
    <name type="scientific">Anatilimnocola aggregata</name>
    <dbReference type="NCBI Taxonomy" id="2528021"/>
    <lineage>
        <taxon>Bacteria</taxon>
        <taxon>Pseudomonadati</taxon>
        <taxon>Planctomycetota</taxon>
        <taxon>Planctomycetia</taxon>
        <taxon>Pirellulales</taxon>
        <taxon>Pirellulaceae</taxon>
        <taxon>Anatilimnocola</taxon>
    </lineage>
</organism>
<reference evidence="1 2" key="1">
    <citation type="submission" date="2019-02" db="EMBL/GenBank/DDBJ databases">
        <title>Deep-cultivation of Planctomycetes and their phenomic and genomic characterization uncovers novel biology.</title>
        <authorList>
            <person name="Wiegand S."/>
            <person name="Jogler M."/>
            <person name="Boedeker C."/>
            <person name="Pinto D."/>
            <person name="Vollmers J."/>
            <person name="Rivas-Marin E."/>
            <person name="Kohn T."/>
            <person name="Peeters S.H."/>
            <person name="Heuer A."/>
            <person name="Rast P."/>
            <person name="Oberbeckmann S."/>
            <person name="Bunk B."/>
            <person name="Jeske O."/>
            <person name="Meyerdierks A."/>
            <person name="Storesund J.E."/>
            <person name="Kallscheuer N."/>
            <person name="Luecker S."/>
            <person name="Lage O.M."/>
            <person name="Pohl T."/>
            <person name="Merkel B.J."/>
            <person name="Hornburger P."/>
            <person name="Mueller R.-W."/>
            <person name="Bruemmer F."/>
            <person name="Labrenz M."/>
            <person name="Spormann A.M."/>
            <person name="Op den Camp H."/>
            <person name="Overmann J."/>
            <person name="Amann R."/>
            <person name="Jetten M.S.M."/>
            <person name="Mascher T."/>
            <person name="Medema M.H."/>
            <person name="Devos D.P."/>
            <person name="Kaster A.-K."/>
            <person name="Ovreas L."/>
            <person name="Rohde M."/>
            <person name="Galperin M.Y."/>
            <person name="Jogler C."/>
        </authorList>
    </citation>
    <scope>NUCLEOTIDE SEQUENCE [LARGE SCALE GENOMIC DNA]</scope>
    <source>
        <strain evidence="1 2">ETA_A8</strain>
    </source>
</reference>
<keyword evidence="2" id="KW-1185">Reference proteome</keyword>
<protein>
    <submittedName>
        <fullName evidence="1">Uncharacterized protein</fullName>
    </submittedName>
</protein>
<evidence type="ECO:0000313" key="1">
    <source>
        <dbReference type="EMBL" id="QDU31568.1"/>
    </source>
</evidence>
<name>A0A517YMX0_9BACT</name>
<dbReference type="EMBL" id="CP036274">
    <property type="protein sequence ID" value="QDU31568.1"/>
    <property type="molecule type" value="Genomic_DNA"/>
</dbReference>
<gene>
    <name evidence="1" type="ORF">ETAA8_67270</name>
</gene>
<evidence type="ECO:0000313" key="2">
    <source>
        <dbReference type="Proteomes" id="UP000315017"/>
    </source>
</evidence>